<accession>A0A6A6WX14</accession>
<protein>
    <submittedName>
        <fullName evidence="1">Uncharacterized protein</fullName>
    </submittedName>
</protein>
<dbReference type="AlphaFoldDB" id="A0A6A6WX14"/>
<proteinExistence type="predicted"/>
<reference evidence="1" key="1">
    <citation type="journal article" date="2020" name="Stud. Mycol.">
        <title>101 Dothideomycetes genomes: a test case for predicting lifestyles and emergence of pathogens.</title>
        <authorList>
            <person name="Haridas S."/>
            <person name="Albert R."/>
            <person name="Binder M."/>
            <person name="Bloem J."/>
            <person name="Labutti K."/>
            <person name="Salamov A."/>
            <person name="Andreopoulos B."/>
            <person name="Baker S."/>
            <person name="Barry K."/>
            <person name="Bills G."/>
            <person name="Bluhm B."/>
            <person name="Cannon C."/>
            <person name="Castanera R."/>
            <person name="Culley D."/>
            <person name="Daum C."/>
            <person name="Ezra D."/>
            <person name="Gonzalez J."/>
            <person name="Henrissat B."/>
            <person name="Kuo A."/>
            <person name="Liang C."/>
            <person name="Lipzen A."/>
            <person name="Lutzoni F."/>
            <person name="Magnuson J."/>
            <person name="Mondo S."/>
            <person name="Nolan M."/>
            <person name="Ohm R."/>
            <person name="Pangilinan J."/>
            <person name="Park H.-J."/>
            <person name="Ramirez L."/>
            <person name="Alfaro M."/>
            <person name="Sun H."/>
            <person name="Tritt A."/>
            <person name="Yoshinaga Y."/>
            <person name="Zwiers L.-H."/>
            <person name="Turgeon B."/>
            <person name="Goodwin S."/>
            <person name="Spatafora J."/>
            <person name="Crous P."/>
            <person name="Grigoriev I."/>
        </authorList>
    </citation>
    <scope>NUCLEOTIDE SEQUENCE</scope>
    <source>
        <strain evidence="1">CBS 109.77</strain>
    </source>
</reference>
<evidence type="ECO:0000313" key="2">
    <source>
        <dbReference type="Proteomes" id="UP000799757"/>
    </source>
</evidence>
<name>A0A6A6WX14_9PLEO</name>
<dbReference type="Proteomes" id="UP000799757">
    <property type="component" value="Unassembled WGS sequence"/>
</dbReference>
<evidence type="ECO:0000313" key="1">
    <source>
        <dbReference type="EMBL" id="KAF2788451.1"/>
    </source>
</evidence>
<keyword evidence="2" id="KW-1185">Reference proteome</keyword>
<dbReference type="EMBL" id="MU002214">
    <property type="protein sequence ID" value="KAF2788451.1"/>
    <property type="molecule type" value="Genomic_DNA"/>
</dbReference>
<gene>
    <name evidence="1" type="ORF">K505DRAFT_366459</name>
</gene>
<organism evidence="1 2">
    <name type="scientific">Melanomma pulvis-pyrius CBS 109.77</name>
    <dbReference type="NCBI Taxonomy" id="1314802"/>
    <lineage>
        <taxon>Eukaryota</taxon>
        <taxon>Fungi</taxon>
        <taxon>Dikarya</taxon>
        <taxon>Ascomycota</taxon>
        <taxon>Pezizomycotina</taxon>
        <taxon>Dothideomycetes</taxon>
        <taxon>Pleosporomycetidae</taxon>
        <taxon>Pleosporales</taxon>
        <taxon>Melanommataceae</taxon>
        <taxon>Melanomma</taxon>
    </lineage>
</organism>
<sequence>MLLWNSDSANQKVIKIEKKDTVERLQNDPQQFYQHVHCQGQPTIAIISVNGVVNWTDVQRGYIEGQPVDTLVILDSYYSGLAIPQYQTTGAQHISDLINAAGPNEGTPAGLYAFSRILRKAFLGLKGQAFCISNGAGPLWTRFQQTKNLRHQEVE</sequence>